<dbReference type="AlphaFoldDB" id="A0A397W0C1"/>
<accession>A0A397W0C1</accession>
<proteinExistence type="predicted"/>
<name>A0A397W0C1_9GLOM</name>
<evidence type="ECO:0000313" key="1">
    <source>
        <dbReference type="EMBL" id="RIB26719.1"/>
    </source>
</evidence>
<dbReference type="InterPro" id="IPR043504">
    <property type="entry name" value="Peptidase_S1_PA_chymotrypsin"/>
</dbReference>
<gene>
    <name evidence="1" type="ORF">C2G38_2138179</name>
</gene>
<dbReference type="SUPFAM" id="SSF50494">
    <property type="entry name" value="Trypsin-like serine proteases"/>
    <property type="match status" value="1"/>
</dbReference>
<dbReference type="Proteomes" id="UP000266673">
    <property type="component" value="Unassembled WGS sequence"/>
</dbReference>
<comment type="caution">
    <text evidence="1">The sequence shown here is derived from an EMBL/GenBank/DDBJ whole genome shotgun (WGS) entry which is preliminary data.</text>
</comment>
<keyword evidence="2" id="KW-1185">Reference proteome</keyword>
<organism evidence="1 2">
    <name type="scientific">Gigaspora rosea</name>
    <dbReference type="NCBI Taxonomy" id="44941"/>
    <lineage>
        <taxon>Eukaryota</taxon>
        <taxon>Fungi</taxon>
        <taxon>Fungi incertae sedis</taxon>
        <taxon>Mucoromycota</taxon>
        <taxon>Glomeromycotina</taxon>
        <taxon>Glomeromycetes</taxon>
        <taxon>Diversisporales</taxon>
        <taxon>Gigasporaceae</taxon>
        <taxon>Gigaspora</taxon>
    </lineage>
</organism>
<dbReference type="Gene3D" id="2.40.10.10">
    <property type="entry name" value="Trypsin-like serine proteases"/>
    <property type="match status" value="1"/>
</dbReference>
<protein>
    <recommendedName>
        <fullName evidence="3">Peptidase S1 domain-containing protein</fullName>
    </recommendedName>
</protein>
<sequence length="147" mass="16860">MSIGFWLKHQHTLINHLYITTAGHCYDNENHDKNYFNHVPWNSKSLGLSIGPIEYESREVGYYDFAVISVENENLVPTFIIRNDDADQYKELIIINGGPISSHYAHICKSGFATHLTCGYVLGFEGVFYGIKEFDKTVQLIVTDMFF</sequence>
<reference evidence="1 2" key="1">
    <citation type="submission" date="2018-06" db="EMBL/GenBank/DDBJ databases">
        <title>Comparative genomics reveals the genomic features of Rhizophagus irregularis, R. cerebriforme, R. diaphanum and Gigaspora rosea, and their symbiotic lifestyle signature.</title>
        <authorList>
            <person name="Morin E."/>
            <person name="San Clemente H."/>
            <person name="Chen E.C.H."/>
            <person name="De La Providencia I."/>
            <person name="Hainaut M."/>
            <person name="Kuo A."/>
            <person name="Kohler A."/>
            <person name="Murat C."/>
            <person name="Tang N."/>
            <person name="Roy S."/>
            <person name="Loubradou J."/>
            <person name="Henrissat B."/>
            <person name="Grigoriev I.V."/>
            <person name="Corradi N."/>
            <person name="Roux C."/>
            <person name="Martin F.M."/>
        </authorList>
    </citation>
    <scope>NUCLEOTIDE SEQUENCE [LARGE SCALE GENOMIC DNA]</scope>
    <source>
        <strain evidence="1 2">DAOM 194757</strain>
    </source>
</reference>
<dbReference type="InterPro" id="IPR009003">
    <property type="entry name" value="Peptidase_S1_PA"/>
</dbReference>
<evidence type="ECO:0000313" key="2">
    <source>
        <dbReference type="Proteomes" id="UP000266673"/>
    </source>
</evidence>
<dbReference type="OrthoDB" id="3762657at2759"/>
<dbReference type="EMBL" id="QKWP01000126">
    <property type="protein sequence ID" value="RIB26719.1"/>
    <property type="molecule type" value="Genomic_DNA"/>
</dbReference>
<evidence type="ECO:0008006" key="3">
    <source>
        <dbReference type="Google" id="ProtNLM"/>
    </source>
</evidence>